<dbReference type="InterPro" id="IPR050248">
    <property type="entry name" value="Polysacc_deacetylase_ArnD"/>
</dbReference>
<accession>A0A1I2VZX3</accession>
<dbReference type="CDD" id="cd10917">
    <property type="entry name" value="CE4_NodB_like_6s_7s"/>
    <property type="match status" value="1"/>
</dbReference>
<keyword evidence="2" id="KW-0378">Hydrolase</keyword>
<dbReference type="EMBL" id="FOPP01000003">
    <property type="protein sequence ID" value="SFG94748.1"/>
    <property type="molecule type" value="Genomic_DNA"/>
</dbReference>
<dbReference type="Pfam" id="PF01522">
    <property type="entry name" value="Polysacc_deac_1"/>
    <property type="match status" value="1"/>
</dbReference>
<name>A0A1I2VZX3_9SPHI</name>
<sequence>MYLVKSPLLLKWFYSALTWNKSRSEKIVYLTFDDGPIPNVTEFVLNTLKSFKIKATFFCIGDNILKHPALFERLKSEGHAIGNHTFNHLNGWKTNDHTYIQNFLKCQELTQTNLFRPPFGRIKKSQVRSLQFTVQKLEYIESNLSPKIDSSFKTTDSELKIIMWDVLSGDFDPKLSPEKCYHNVIKNTKNGSIIVFHDSLKAYDRLKYALPKAIEYLINEGYQFGKL</sequence>
<dbReference type="PANTHER" id="PTHR10587">
    <property type="entry name" value="GLYCOSYL TRANSFERASE-RELATED"/>
    <property type="match status" value="1"/>
</dbReference>
<evidence type="ECO:0000313" key="5">
    <source>
        <dbReference type="Proteomes" id="UP000199666"/>
    </source>
</evidence>
<organism evidence="4 5">
    <name type="scientific">Pedobacter insulae</name>
    <dbReference type="NCBI Taxonomy" id="414048"/>
    <lineage>
        <taxon>Bacteria</taxon>
        <taxon>Pseudomonadati</taxon>
        <taxon>Bacteroidota</taxon>
        <taxon>Sphingobacteriia</taxon>
        <taxon>Sphingobacteriales</taxon>
        <taxon>Sphingobacteriaceae</taxon>
        <taxon>Pedobacter</taxon>
    </lineage>
</organism>
<evidence type="ECO:0000259" key="3">
    <source>
        <dbReference type="PROSITE" id="PS51677"/>
    </source>
</evidence>
<keyword evidence="1" id="KW-0479">Metal-binding</keyword>
<dbReference type="Gene3D" id="3.20.20.370">
    <property type="entry name" value="Glycoside hydrolase/deacetylase"/>
    <property type="match status" value="1"/>
</dbReference>
<keyword evidence="5" id="KW-1185">Reference proteome</keyword>
<gene>
    <name evidence="4" type="ORF">SAMN04489864_103381</name>
</gene>
<dbReference type="GO" id="GO:0005975">
    <property type="term" value="P:carbohydrate metabolic process"/>
    <property type="evidence" value="ECO:0007669"/>
    <property type="project" value="InterPro"/>
</dbReference>
<feature type="domain" description="NodB homology" evidence="3">
    <location>
        <begin position="26"/>
        <end position="225"/>
    </location>
</feature>
<dbReference type="PANTHER" id="PTHR10587:SF133">
    <property type="entry name" value="CHITIN DEACETYLASE 1-RELATED"/>
    <property type="match status" value="1"/>
</dbReference>
<proteinExistence type="predicted"/>
<evidence type="ECO:0000256" key="1">
    <source>
        <dbReference type="ARBA" id="ARBA00022723"/>
    </source>
</evidence>
<dbReference type="RefSeq" id="WP_090992878.1">
    <property type="nucleotide sequence ID" value="NZ_FOPP01000003.1"/>
</dbReference>
<evidence type="ECO:0000313" key="4">
    <source>
        <dbReference type="EMBL" id="SFG94748.1"/>
    </source>
</evidence>
<dbReference type="GO" id="GO:0016810">
    <property type="term" value="F:hydrolase activity, acting on carbon-nitrogen (but not peptide) bonds"/>
    <property type="evidence" value="ECO:0007669"/>
    <property type="project" value="InterPro"/>
</dbReference>
<dbReference type="Proteomes" id="UP000199666">
    <property type="component" value="Unassembled WGS sequence"/>
</dbReference>
<dbReference type="STRING" id="414048.SAMN04489864_103381"/>
<reference evidence="4 5" key="1">
    <citation type="submission" date="2016-10" db="EMBL/GenBank/DDBJ databases">
        <authorList>
            <person name="de Groot N.N."/>
        </authorList>
    </citation>
    <scope>NUCLEOTIDE SEQUENCE [LARGE SCALE GENOMIC DNA]</scope>
    <source>
        <strain evidence="4 5">DSM 18684</strain>
    </source>
</reference>
<dbReference type="InterPro" id="IPR011330">
    <property type="entry name" value="Glyco_hydro/deAcase_b/a-brl"/>
</dbReference>
<dbReference type="OrthoDB" id="9812065at2"/>
<dbReference type="AlphaFoldDB" id="A0A1I2VZX3"/>
<dbReference type="SUPFAM" id="SSF88713">
    <property type="entry name" value="Glycoside hydrolase/deacetylase"/>
    <property type="match status" value="1"/>
</dbReference>
<dbReference type="GO" id="GO:0016020">
    <property type="term" value="C:membrane"/>
    <property type="evidence" value="ECO:0007669"/>
    <property type="project" value="TreeGrafter"/>
</dbReference>
<dbReference type="InterPro" id="IPR002509">
    <property type="entry name" value="NODB_dom"/>
</dbReference>
<dbReference type="PROSITE" id="PS51677">
    <property type="entry name" value="NODB"/>
    <property type="match status" value="1"/>
</dbReference>
<dbReference type="GO" id="GO:0046872">
    <property type="term" value="F:metal ion binding"/>
    <property type="evidence" value="ECO:0007669"/>
    <property type="project" value="UniProtKB-KW"/>
</dbReference>
<protein>
    <submittedName>
        <fullName evidence="4">Peptidoglycan/xylan/chitin deacetylase, PgdA/CDA1 family</fullName>
    </submittedName>
</protein>
<evidence type="ECO:0000256" key="2">
    <source>
        <dbReference type="ARBA" id="ARBA00022801"/>
    </source>
</evidence>